<dbReference type="VEuPathDB" id="FungiDB:AB675_11885"/>
<keyword evidence="3" id="KW-1185">Reference proteome</keyword>
<dbReference type="Proteomes" id="UP000038010">
    <property type="component" value="Unassembled WGS sequence"/>
</dbReference>
<gene>
    <name evidence="2" type="ORF">AB675_11885</name>
</gene>
<feature type="region of interest" description="Disordered" evidence="1">
    <location>
        <begin position="335"/>
        <end position="433"/>
    </location>
</feature>
<sequence>MSYWMTTPATPAAIHQVMEGGLFPPPTNSPASLSEPEAAGALVNLSNPTPPQPTTRDSTIDLFTTLPPEIRHMIYAFLFPEVAHQHSPYNISITRDREWWRSAISPRTRLDLPEYIVTGERRDNGMRQNYGSLTLAGLLQNFRSNARNEHSLAWLQPLMNVSLVSRLLRVEVALWLYPKLKFNFDHSADAFEIFGHSSQVILGSVRSISFHRNTSGCRCHLCRESRQWWKSKDVTRLAALLPGLEVLELAMPVNWTSARPPKIKDLRVVQSILDDHPNLRKATGRSLKCSESDAVHAAMGKVRLLSERAFAETSHPALDVRKILRRYDDDVRKRKAAKAEQSEERRKKREEFKKKREAAEEQGRKEHWRRWPLPTGFTNPTTVCIQDQAPAIGSPEMTQSPEPVSPSLAIGVKLDKEYRPPVTRSQCRAQNRQ</sequence>
<protein>
    <submittedName>
        <fullName evidence="2">Uncharacterized protein</fullName>
    </submittedName>
</protein>
<dbReference type="AlphaFoldDB" id="A0A0N1NY89"/>
<proteinExistence type="predicted"/>
<evidence type="ECO:0000313" key="2">
    <source>
        <dbReference type="EMBL" id="KPI36744.1"/>
    </source>
</evidence>
<dbReference type="RefSeq" id="XP_017996707.1">
    <property type="nucleotide sequence ID" value="XM_018140770.1"/>
</dbReference>
<evidence type="ECO:0000313" key="3">
    <source>
        <dbReference type="Proteomes" id="UP000038010"/>
    </source>
</evidence>
<evidence type="ECO:0000256" key="1">
    <source>
        <dbReference type="SAM" id="MobiDB-lite"/>
    </source>
</evidence>
<dbReference type="GeneID" id="28732651"/>
<dbReference type="EMBL" id="LFJN01000028">
    <property type="protein sequence ID" value="KPI36744.1"/>
    <property type="molecule type" value="Genomic_DNA"/>
</dbReference>
<reference evidence="2 3" key="1">
    <citation type="submission" date="2015-06" db="EMBL/GenBank/DDBJ databases">
        <title>Draft genome of the ant-associated black yeast Phialophora attae CBS 131958.</title>
        <authorList>
            <person name="Moreno L.F."/>
            <person name="Stielow B.J."/>
            <person name="de Hoog S."/>
            <person name="Vicente V.A."/>
            <person name="Weiss V.A."/>
            <person name="de Vries M."/>
            <person name="Cruz L.M."/>
            <person name="Souza E.M."/>
        </authorList>
    </citation>
    <scope>NUCLEOTIDE SEQUENCE [LARGE SCALE GENOMIC DNA]</scope>
    <source>
        <strain evidence="2 3">CBS 131958</strain>
    </source>
</reference>
<comment type="caution">
    <text evidence="2">The sequence shown here is derived from an EMBL/GenBank/DDBJ whole genome shotgun (WGS) entry which is preliminary data.</text>
</comment>
<organism evidence="2 3">
    <name type="scientific">Cyphellophora attinorum</name>
    <dbReference type="NCBI Taxonomy" id="1664694"/>
    <lineage>
        <taxon>Eukaryota</taxon>
        <taxon>Fungi</taxon>
        <taxon>Dikarya</taxon>
        <taxon>Ascomycota</taxon>
        <taxon>Pezizomycotina</taxon>
        <taxon>Eurotiomycetes</taxon>
        <taxon>Chaetothyriomycetidae</taxon>
        <taxon>Chaetothyriales</taxon>
        <taxon>Cyphellophoraceae</taxon>
        <taxon>Cyphellophora</taxon>
    </lineage>
</organism>
<feature type="compositionally biased region" description="Polar residues" evidence="1">
    <location>
        <begin position="376"/>
        <end position="385"/>
    </location>
</feature>
<feature type="compositionally biased region" description="Polar residues" evidence="1">
    <location>
        <begin position="423"/>
        <end position="433"/>
    </location>
</feature>
<feature type="compositionally biased region" description="Basic and acidic residues" evidence="1">
    <location>
        <begin position="335"/>
        <end position="365"/>
    </location>
</feature>
<accession>A0A0N1NY89</accession>
<name>A0A0N1NY89_9EURO</name>